<keyword evidence="5" id="KW-0675">Receptor</keyword>
<evidence type="ECO:0000256" key="3">
    <source>
        <dbReference type="ARBA" id="ARBA00022777"/>
    </source>
</evidence>
<evidence type="ECO:0000256" key="4">
    <source>
        <dbReference type="ARBA" id="ARBA00022840"/>
    </source>
</evidence>
<keyword evidence="1" id="KW-0808">Transferase</keyword>
<dbReference type="Proteomes" id="UP000053555">
    <property type="component" value="Unassembled WGS sequence"/>
</dbReference>
<dbReference type="EMBL" id="KN656172">
    <property type="protein sequence ID" value="KHN23627.1"/>
    <property type="molecule type" value="Genomic_DNA"/>
</dbReference>
<dbReference type="Gene3D" id="1.10.510.10">
    <property type="entry name" value="Transferase(Phosphotransferase) domain 1"/>
    <property type="match status" value="1"/>
</dbReference>
<organism evidence="5">
    <name type="scientific">Glycine soja</name>
    <name type="common">Wild soybean</name>
    <dbReference type="NCBI Taxonomy" id="3848"/>
    <lineage>
        <taxon>Eukaryota</taxon>
        <taxon>Viridiplantae</taxon>
        <taxon>Streptophyta</taxon>
        <taxon>Embryophyta</taxon>
        <taxon>Tracheophyta</taxon>
        <taxon>Spermatophyta</taxon>
        <taxon>Magnoliopsida</taxon>
        <taxon>eudicotyledons</taxon>
        <taxon>Gunneridae</taxon>
        <taxon>Pentapetalae</taxon>
        <taxon>rosids</taxon>
        <taxon>fabids</taxon>
        <taxon>Fabales</taxon>
        <taxon>Fabaceae</taxon>
        <taxon>Papilionoideae</taxon>
        <taxon>50 kb inversion clade</taxon>
        <taxon>NPAAA clade</taxon>
        <taxon>indigoferoid/millettioid clade</taxon>
        <taxon>Phaseoleae</taxon>
        <taxon>Glycine</taxon>
        <taxon>Glycine subgen. Soja</taxon>
    </lineage>
</organism>
<protein>
    <submittedName>
        <fullName evidence="5">Putative cysteine-rich receptor-like protein kinase 16</fullName>
    </submittedName>
</protein>
<sequence>MWASIDGGVGGVAWKLYERGIHLELVDMDMDPNEYDAEKVKKIIEIALLCTQASAASRPTMSTQKQELT</sequence>
<evidence type="ECO:0000256" key="1">
    <source>
        <dbReference type="ARBA" id="ARBA00022679"/>
    </source>
</evidence>
<accession>A0A0B2QVG3</accession>
<keyword evidence="4" id="KW-0067">ATP-binding</keyword>
<reference evidence="5" key="1">
    <citation type="submission" date="2014-07" db="EMBL/GenBank/DDBJ databases">
        <title>Identification of a novel salt tolerance gene in wild soybean by whole-genome sequencing.</title>
        <authorList>
            <person name="Lam H.-M."/>
            <person name="Qi X."/>
            <person name="Li M.-W."/>
            <person name="Liu X."/>
            <person name="Xie M."/>
            <person name="Ni M."/>
            <person name="Xu X."/>
        </authorList>
    </citation>
    <scope>NUCLEOTIDE SEQUENCE [LARGE SCALE GENOMIC DNA]</scope>
    <source>
        <tissue evidence="5">Root</tissue>
    </source>
</reference>
<dbReference type="InterPro" id="IPR052059">
    <property type="entry name" value="CR_Ser/Thr_kinase"/>
</dbReference>
<keyword evidence="2" id="KW-0547">Nucleotide-binding</keyword>
<evidence type="ECO:0000313" key="5">
    <source>
        <dbReference type="EMBL" id="KHN23627.1"/>
    </source>
</evidence>
<dbReference type="AlphaFoldDB" id="A0A0B2QVG3"/>
<proteinExistence type="predicted"/>
<keyword evidence="3 5" id="KW-0418">Kinase</keyword>
<evidence type="ECO:0000256" key="2">
    <source>
        <dbReference type="ARBA" id="ARBA00022741"/>
    </source>
</evidence>
<name>A0A0B2QVG3_GLYSO</name>
<dbReference type="GO" id="GO:0016301">
    <property type="term" value="F:kinase activity"/>
    <property type="evidence" value="ECO:0007669"/>
    <property type="project" value="UniProtKB-KW"/>
</dbReference>
<dbReference type="PANTHER" id="PTHR47973">
    <property type="entry name" value="CYSTEINE-RICH RECEPTOR-LIKE PROTEIN KINASE 3"/>
    <property type="match status" value="1"/>
</dbReference>
<dbReference type="GO" id="GO:0005524">
    <property type="term" value="F:ATP binding"/>
    <property type="evidence" value="ECO:0007669"/>
    <property type="project" value="UniProtKB-KW"/>
</dbReference>
<gene>
    <name evidence="5" type="ORF">glysoja_040729</name>
</gene>